<dbReference type="eggNOG" id="COG0227">
    <property type="taxonomic scope" value="Bacteria"/>
</dbReference>
<dbReference type="GO" id="GO:0003735">
    <property type="term" value="F:structural constituent of ribosome"/>
    <property type="evidence" value="ECO:0007669"/>
    <property type="project" value="InterPro"/>
</dbReference>
<dbReference type="InterPro" id="IPR050096">
    <property type="entry name" value="Bacterial_rp_bL28"/>
</dbReference>
<dbReference type="RefSeq" id="WP_013176908.1">
    <property type="nucleotide sequence ID" value="NC_014221.1"/>
</dbReference>
<keyword evidence="2 4" id="KW-0689">Ribosomal protein</keyword>
<gene>
    <name evidence="4" type="ordered locus">Trad_0389</name>
</gene>
<organism evidence="4 5">
    <name type="scientific">Truepera radiovictrix (strain DSM 17093 / CIP 108686 / LMG 22925 / RQ-24)</name>
    <dbReference type="NCBI Taxonomy" id="649638"/>
    <lineage>
        <taxon>Bacteria</taxon>
        <taxon>Thermotogati</taxon>
        <taxon>Deinococcota</taxon>
        <taxon>Deinococci</taxon>
        <taxon>Trueperales</taxon>
        <taxon>Trueperaceae</taxon>
        <taxon>Truepera</taxon>
    </lineage>
</organism>
<dbReference type="InterPro" id="IPR026569">
    <property type="entry name" value="Ribosomal_bL28"/>
</dbReference>
<keyword evidence="3" id="KW-0687">Ribonucleoprotein</keyword>
<dbReference type="GO" id="GO:1990904">
    <property type="term" value="C:ribonucleoprotein complex"/>
    <property type="evidence" value="ECO:0007669"/>
    <property type="project" value="UniProtKB-KW"/>
</dbReference>
<dbReference type="PANTHER" id="PTHR39080:SF1">
    <property type="entry name" value="LARGE RIBOSOMAL SUBUNIT PROTEIN BL28A"/>
    <property type="match status" value="1"/>
</dbReference>
<protein>
    <submittedName>
        <fullName evidence="4">Ribosomal protein L28</fullName>
    </submittedName>
</protein>
<dbReference type="EMBL" id="CP002049">
    <property type="protein sequence ID" value="ADI13528.1"/>
    <property type="molecule type" value="Genomic_DNA"/>
</dbReference>
<reference evidence="5" key="1">
    <citation type="submission" date="2010-05" db="EMBL/GenBank/DDBJ databases">
        <title>The complete genome of Truepera radiovictris DSM 17093.</title>
        <authorList>
            <consortium name="US DOE Joint Genome Institute (JGI-PGF)"/>
            <person name="Lucas S."/>
            <person name="Copeland A."/>
            <person name="Lapidus A."/>
            <person name="Glavina del Rio T."/>
            <person name="Dalin E."/>
            <person name="Tice H."/>
            <person name="Bruce D."/>
            <person name="Goodwin L."/>
            <person name="Pitluck S."/>
            <person name="Kyrpides N."/>
            <person name="Mavromatis K."/>
            <person name="Ovchinnikova G."/>
            <person name="Munk A.C."/>
            <person name="Detter J.C."/>
            <person name="Han C."/>
            <person name="Tapia R."/>
            <person name="Land M."/>
            <person name="Hauser L."/>
            <person name="Markowitz V."/>
            <person name="Cheng J.-F."/>
            <person name="Hugenholtz P."/>
            <person name="Woyke T."/>
            <person name="Wu D."/>
            <person name="Tindall B."/>
            <person name="Pomrenke H.G."/>
            <person name="Brambilla E."/>
            <person name="Klenk H.-P."/>
            <person name="Eisen J.A."/>
        </authorList>
    </citation>
    <scope>NUCLEOTIDE SEQUENCE [LARGE SCALE GENOMIC DNA]</scope>
    <source>
        <strain evidence="5">DSM 17093 / CIP 108686 / LMG 22925 / RQ-24</strain>
    </source>
</reference>
<evidence type="ECO:0000313" key="5">
    <source>
        <dbReference type="Proteomes" id="UP000000379"/>
    </source>
</evidence>
<evidence type="ECO:0000313" key="4">
    <source>
        <dbReference type="EMBL" id="ADI13528.1"/>
    </source>
</evidence>
<dbReference type="PANTHER" id="PTHR39080">
    <property type="entry name" value="50S RIBOSOMAL PROTEIN L28"/>
    <property type="match status" value="1"/>
</dbReference>
<dbReference type="Gene3D" id="2.20.150.30">
    <property type="match status" value="1"/>
</dbReference>
<dbReference type="KEGG" id="tra:Trad_0389"/>
<proteinExistence type="inferred from homology"/>
<dbReference type="Pfam" id="PF00830">
    <property type="entry name" value="Ribosomal_L28"/>
    <property type="match status" value="1"/>
</dbReference>
<dbReference type="SUPFAM" id="SSF143800">
    <property type="entry name" value="L28p-like"/>
    <property type="match status" value="1"/>
</dbReference>
<dbReference type="Proteomes" id="UP000000379">
    <property type="component" value="Chromosome"/>
</dbReference>
<evidence type="ECO:0000256" key="1">
    <source>
        <dbReference type="ARBA" id="ARBA00008760"/>
    </source>
</evidence>
<dbReference type="InterPro" id="IPR037147">
    <property type="entry name" value="Ribosomal_bL28_sf"/>
</dbReference>
<sequence>MAKVCDICGKKPVIRNQLVQSGKAKREGGVGRKTTGITKTWRLPNLQRVTSHVGGQSRRIRACTACIRAGKTLGL</sequence>
<comment type="similarity">
    <text evidence="1">Belongs to the bacterial ribosomal protein bL28 family.</text>
</comment>
<name>D7CRN8_TRURR</name>
<keyword evidence="5" id="KW-1185">Reference proteome</keyword>
<dbReference type="STRING" id="649638.Trad_0389"/>
<evidence type="ECO:0000256" key="3">
    <source>
        <dbReference type="ARBA" id="ARBA00023274"/>
    </source>
</evidence>
<accession>D7CRN8</accession>
<dbReference type="InterPro" id="IPR034704">
    <property type="entry name" value="Ribosomal_bL28/bL31-like_sf"/>
</dbReference>
<dbReference type="OrthoDB" id="9805609at2"/>
<dbReference type="Gene3D" id="2.30.170.40">
    <property type="entry name" value="Ribosomal protein L28/L24"/>
    <property type="match status" value="1"/>
</dbReference>
<evidence type="ECO:0000256" key="2">
    <source>
        <dbReference type="ARBA" id="ARBA00022980"/>
    </source>
</evidence>
<dbReference type="GO" id="GO:0005840">
    <property type="term" value="C:ribosome"/>
    <property type="evidence" value="ECO:0007669"/>
    <property type="project" value="UniProtKB-KW"/>
</dbReference>
<dbReference type="HOGENOM" id="CLU_064548_6_0_0"/>
<dbReference type="AlphaFoldDB" id="D7CRN8"/>
<reference evidence="4 5" key="2">
    <citation type="journal article" date="2011" name="Stand. Genomic Sci.">
        <title>Complete genome sequence of Truepera radiovictrix type strain (RQ-24).</title>
        <authorList>
            <person name="Ivanova N."/>
            <person name="Rohde C."/>
            <person name="Munk C."/>
            <person name="Nolan M."/>
            <person name="Lucas S."/>
            <person name="Del Rio T.G."/>
            <person name="Tice H."/>
            <person name="Deshpande S."/>
            <person name="Cheng J.F."/>
            <person name="Tapia R."/>
            <person name="Han C."/>
            <person name="Goodwin L."/>
            <person name="Pitluck S."/>
            <person name="Liolios K."/>
            <person name="Mavromatis K."/>
            <person name="Mikhailova N."/>
            <person name="Pati A."/>
            <person name="Chen A."/>
            <person name="Palaniappan K."/>
            <person name="Land M."/>
            <person name="Hauser L."/>
            <person name="Chang Y.J."/>
            <person name="Jeffries C.D."/>
            <person name="Brambilla E."/>
            <person name="Rohde M."/>
            <person name="Goker M."/>
            <person name="Tindall B.J."/>
            <person name="Woyke T."/>
            <person name="Bristow J."/>
            <person name="Eisen J.A."/>
            <person name="Markowitz V."/>
            <person name="Hugenholtz P."/>
            <person name="Kyrpides N.C."/>
            <person name="Klenk H.P."/>
            <person name="Lapidus A."/>
        </authorList>
    </citation>
    <scope>NUCLEOTIDE SEQUENCE [LARGE SCALE GENOMIC DNA]</scope>
    <source>
        <strain evidence="5">DSM 17093 / CIP 108686 / LMG 22925 / RQ-24</strain>
    </source>
</reference>